<dbReference type="AlphaFoldDB" id="A0AAP0F6C7"/>
<dbReference type="Gene3D" id="3.10.129.10">
    <property type="entry name" value="Hotdog Thioesterase"/>
    <property type="match status" value="1"/>
</dbReference>
<protein>
    <recommendedName>
        <fullName evidence="1">Thioesterase domain-containing protein</fullName>
    </recommendedName>
</protein>
<comment type="caution">
    <text evidence="2">The sequence shown here is derived from an EMBL/GenBank/DDBJ whole genome shotgun (WGS) entry which is preliminary data.</text>
</comment>
<dbReference type="SUPFAM" id="SSF54637">
    <property type="entry name" value="Thioesterase/thiol ester dehydrase-isomerase"/>
    <property type="match status" value="1"/>
</dbReference>
<proteinExistence type="predicted"/>
<name>A0AAP0F6C7_9MAGN</name>
<dbReference type="EMBL" id="JBBNAE010000008">
    <property type="protein sequence ID" value="KAK9103368.1"/>
    <property type="molecule type" value="Genomic_DNA"/>
</dbReference>
<organism evidence="2 3">
    <name type="scientific">Stephania japonica</name>
    <dbReference type="NCBI Taxonomy" id="461633"/>
    <lineage>
        <taxon>Eukaryota</taxon>
        <taxon>Viridiplantae</taxon>
        <taxon>Streptophyta</taxon>
        <taxon>Embryophyta</taxon>
        <taxon>Tracheophyta</taxon>
        <taxon>Spermatophyta</taxon>
        <taxon>Magnoliopsida</taxon>
        <taxon>Ranunculales</taxon>
        <taxon>Menispermaceae</taxon>
        <taxon>Menispermoideae</taxon>
        <taxon>Cissampelideae</taxon>
        <taxon>Stephania</taxon>
    </lineage>
</organism>
<evidence type="ECO:0000313" key="3">
    <source>
        <dbReference type="Proteomes" id="UP001417504"/>
    </source>
</evidence>
<keyword evidence="3" id="KW-1185">Reference proteome</keyword>
<reference evidence="2 3" key="1">
    <citation type="submission" date="2024-01" db="EMBL/GenBank/DDBJ databases">
        <title>Genome assemblies of Stephania.</title>
        <authorList>
            <person name="Yang L."/>
        </authorList>
    </citation>
    <scope>NUCLEOTIDE SEQUENCE [LARGE SCALE GENOMIC DNA]</scope>
    <source>
        <strain evidence="2">QJT</strain>
        <tissue evidence="2">Leaf</tissue>
    </source>
</reference>
<dbReference type="InterPro" id="IPR029069">
    <property type="entry name" value="HotDog_dom_sf"/>
</dbReference>
<dbReference type="Pfam" id="PF03061">
    <property type="entry name" value="4HBT"/>
    <property type="match status" value="1"/>
</dbReference>
<evidence type="ECO:0000313" key="2">
    <source>
        <dbReference type="EMBL" id="KAK9103368.1"/>
    </source>
</evidence>
<dbReference type="InterPro" id="IPR006683">
    <property type="entry name" value="Thioestr_dom"/>
</dbReference>
<gene>
    <name evidence="2" type="ORF">Sjap_020622</name>
</gene>
<dbReference type="Proteomes" id="UP001417504">
    <property type="component" value="Unassembled WGS sequence"/>
</dbReference>
<sequence length="115" mass="12174">MGVQNSYGSLHGGAVASIAQAVAEACARTVVAEDKEVFLGELAISYLSPARVNVALVGVKERTSITETKAMRMVNRRLMLNCGCNMSSLLDEIVETLLQRGNGSPKGLHSLVIAN</sequence>
<feature type="domain" description="Thioesterase" evidence="1">
    <location>
        <begin position="7"/>
        <end position="53"/>
    </location>
</feature>
<accession>A0AAP0F6C7</accession>
<evidence type="ECO:0000259" key="1">
    <source>
        <dbReference type="Pfam" id="PF03061"/>
    </source>
</evidence>